<evidence type="ECO:0000313" key="4">
    <source>
        <dbReference type="Proteomes" id="UP001431783"/>
    </source>
</evidence>
<proteinExistence type="predicted"/>
<dbReference type="EMBL" id="JARQZJ010000128">
    <property type="protein sequence ID" value="KAK9891503.1"/>
    <property type="molecule type" value="Genomic_DNA"/>
</dbReference>
<protein>
    <submittedName>
        <fullName evidence="3">Uncharacterized protein</fullName>
    </submittedName>
</protein>
<organism evidence="3 4">
    <name type="scientific">Henosepilachna vigintioctopunctata</name>
    <dbReference type="NCBI Taxonomy" id="420089"/>
    <lineage>
        <taxon>Eukaryota</taxon>
        <taxon>Metazoa</taxon>
        <taxon>Ecdysozoa</taxon>
        <taxon>Arthropoda</taxon>
        <taxon>Hexapoda</taxon>
        <taxon>Insecta</taxon>
        <taxon>Pterygota</taxon>
        <taxon>Neoptera</taxon>
        <taxon>Endopterygota</taxon>
        <taxon>Coleoptera</taxon>
        <taxon>Polyphaga</taxon>
        <taxon>Cucujiformia</taxon>
        <taxon>Coccinelloidea</taxon>
        <taxon>Coccinellidae</taxon>
        <taxon>Epilachninae</taxon>
        <taxon>Epilachnini</taxon>
        <taxon>Henosepilachna</taxon>
    </lineage>
</organism>
<reference evidence="3 4" key="1">
    <citation type="submission" date="2023-03" db="EMBL/GenBank/DDBJ databases">
        <title>Genome insight into feeding habits of ladybird beetles.</title>
        <authorList>
            <person name="Li H.-S."/>
            <person name="Huang Y.-H."/>
            <person name="Pang H."/>
        </authorList>
    </citation>
    <scope>NUCLEOTIDE SEQUENCE [LARGE SCALE GENOMIC DNA]</scope>
    <source>
        <strain evidence="3">SYSU_2023b</strain>
        <tissue evidence="3">Whole body</tissue>
    </source>
</reference>
<dbReference type="Proteomes" id="UP001431783">
    <property type="component" value="Unassembled WGS sequence"/>
</dbReference>
<feature type="coiled-coil region" evidence="1">
    <location>
        <begin position="89"/>
        <end position="116"/>
    </location>
</feature>
<feature type="region of interest" description="Disordered" evidence="2">
    <location>
        <begin position="142"/>
        <end position="181"/>
    </location>
</feature>
<comment type="caution">
    <text evidence="3">The sequence shown here is derived from an EMBL/GenBank/DDBJ whole genome shotgun (WGS) entry which is preliminary data.</text>
</comment>
<gene>
    <name evidence="3" type="ORF">WA026_014739</name>
</gene>
<evidence type="ECO:0000256" key="2">
    <source>
        <dbReference type="SAM" id="MobiDB-lite"/>
    </source>
</evidence>
<evidence type="ECO:0000256" key="1">
    <source>
        <dbReference type="SAM" id="Coils"/>
    </source>
</evidence>
<keyword evidence="1" id="KW-0175">Coiled coil</keyword>
<sequence>MTTSEAEVELRLDKCCRKIEFKCAHSGKKVVDKVQCGKCLENFHPSCLSQAACRKDAICKHLQIEKMPLEQVTPYEELIIQYKIINIENEYLKKSLEECQKNNRLLRENNKLLNDKKSDKKLYNQAVQKNINTVPIRIRHTDNKSSELQPSKAIPTKPSQSQGNVNVKDINNSKKLTNCRK</sequence>
<accession>A0AAW1V8L2</accession>
<name>A0AAW1V8L2_9CUCU</name>
<feature type="compositionally biased region" description="Polar residues" evidence="2">
    <location>
        <begin position="157"/>
        <end position="181"/>
    </location>
</feature>
<keyword evidence="4" id="KW-1185">Reference proteome</keyword>
<evidence type="ECO:0000313" key="3">
    <source>
        <dbReference type="EMBL" id="KAK9891503.1"/>
    </source>
</evidence>
<dbReference type="AlphaFoldDB" id="A0AAW1V8L2"/>